<evidence type="ECO:0000256" key="1">
    <source>
        <dbReference type="SAM" id="MobiDB-lite"/>
    </source>
</evidence>
<proteinExistence type="predicted"/>
<gene>
    <name evidence="2" type="ORF">ACFSAU_11740</name>
</gene>
<keyword evidence="3" id="KW-1185">Reference proteome</keyword>
<comment type="caution">
    <text evidence="2">The sequence shown here is derived from an EMBL/GenBank/DDBJ whole genome shotgun (WGS) entry which is preliminary data.</text>
</comment>
<feature type="region of interest" description="Disordered" evidence="1">
    <location>
        <begin position="268"/>
        <end position="442"/>
    </location>
</feature>
<evidence type="ECO:0000313" key="3">
    <source>
        <dbReference type="Proteomes" id="UP001597139"/>
    </source>
</evidence>
<feature type="compositionally biased region" description="Acidic residues" evidence="1">
    <location>
        <begin position="414"/>
        <end position="436"/>
    </location>
</feature>
<dbReference type="RefSeq" id="WP_267647850.1">
    <property type="nucleotide sequence ID" value="NZ_JANHGR010000002.1"/>
</dbReference>
<feature type="compositionally biased region" description="Low complexity" evidence="1">
    <location>
        <begin position="356"/>
        <end position="371"/>
    </location>
</feature>
<feature type="compositionally biased region" description="Acidic residues" evidence="1">
    <location>
        <begin position="329"/>
        <end position="341"/>
    </location>
</feature>
<protein>
    <submittedName>
        <fullName evidence="2">Uncharacterized protein</fullName>
    </submittedName>
</protein>
<accession>A0ABD6BTN5</accession>
<dbReference type="EMBL" id="JBHUCZ010000010">
    <property type="protein sequence ID" value="MFD1568165.1"/>
    <property type="molecule type" value="Genomic_DNA"/>
</dbReference>
<organism evidence="2 3">
    <name type="scientific">Halolamina litorea</name>
    <dbReference type="NCBI Taxonomy" id="1515593"/>
    <lineage>
        <taxon>Archaea</taxon>
        <taxon>Methanobacteriati</taxon>
        <taxon>Methanobacteriota</taxon>
        <taxon>Stenosarchaea group</taxon>
        <taxon>Halobacteria</taxon>
        <taxon>Halobacteriales</taxon>
        <taxon>Haloferacaceae</taxon>
    </lineage>
</organism>
<sequence length="496" mass="51629">MWRLGDDGAEPEWRVTETPFDVPLFGVVQTVEGPYAVGAGGHLVADRGDGWEVVFDDGPSTRDNQLRAVDATDDGERVWMLGSSGAMACYDVEERKKFDYSYPNEMTSTWEGIAVSGDRGAEKALAANGSGAVLPFTIDGFDVDWGQLAKPAGKGSKMAALAATPDGVGFGVDTSGNAFKTTATEGWVDIGIVNAQVKFYDIYAGANQEVYVAAGDGRLYRYDDSYNNWTPIGVTDGTSLQALDVYRDEDGTREMVALGADGSIFQRTGTERWEEVPSPTRSGLTDLTLGDPDVGVGKSGVVIERPRGSRPTAGSSADGDQFDGRGENFDDDATGSGDDPEATTTDDGIGSWNDVSGGTAAAATAAAASSTADDEDAGSATADGRSSVEVSNDAETADSGSEETDAGVGADAGAEADADTESDAGADADTDAESWTDPETKENVLVAIAERTDLEAVDVAEAAEQGSEIVEAVLMEIAEDVGIDPERVREALNETV</sequence>
<dbReference type="AlphaFoldDB" id="A0ABD6BTN5"/>
<reference evidence="2 3" key="1">
    <citation type="journal article" date="2019" name="Int. J. Syst. Evol. Microbiol.">
        <title>The Global Catalogue of Microorganisms (GCM) 10K type strain sequencing project: providing services to taxonomists for standard genome sequencing and annotation.</title>
        <authorList>
            <consortium name="The Broad Institute Genomics Platform"/>
            <consortium name="The Broad Institute Genome Sequencing Center for Infectious Disease"/>
            <person name="Wu L."/>
            <person name="Ma J."/>
        </authorList>
    </citation>
    <scope>NUCLEOTIDE SEQUENCE [LARGE SCALE GENOMIC DNA]</scope>
    <source>
        <strain evidence="2 3">CGMCC 1.12859</strain>
    </source>
</reference>
<dbReference type="Proteomes" id="UP001597139">
    <property type="component" value="Unassembled WGS sequence"/>
</dbReference>
<name>A0ABD6BTN5_9EURY</name>
<evidence type="ECO:0000313" key="2">
    <source>
        <dbReference type="EMBL" id="MFD1568165.1"/>
    </source>
</evidence>
<dbReference type="SUPFAM" id="SSF89372">
    <property type="entry name" value="Fucose-specific lectin"/>
    <property type="match status" value="1"/>
</dbReference>